<gene>
    <name evidence="7" type="ORF">OC846_003678</name>
</gene>
<evidence type="ECO:0000313" key="8">
    <source>
        <dbReference type="Proteomes" id="UP001176517"/>
    </source>
</evidence>
<feature type="domain" description="RRM" evidence="5">
    <location>
        <begin position="1252"/>
        <end position="1314"/>
    </location>
</feature>
<evidence type="ECO:0000256" key="4">
    <source>
        <dbReference type="SAM" id="MobiDB-lite"/>
    </source>
</evidence>
<evidence type="ECO:0000259" key="6">
    <source>
        <dbReference type="PROSITE" id="PS50303"/>
    </source>
</evidence>
<dbReference type="SMART" id="SM00025">
    <property type="entry name" value="Pumilio"/>
    <property type="match status" value="6"/>
</dbReference>
<feature type="region of interest" description="Disordered" evidence="4">
    <location>
        <begin position="451"/>
        <end position="498"/>
    </location>
</feature>
<feature type="region of interest" description="Disordered" evidence="4">
    <location>
        <begin position="1072"/>
        <end position="1120"/>
    </location>
</feature>
<feature type="compositionally biased region" description="Low complexity" evidence="4">
    <location>
        <begin position="461"/>
        <end position="494"/>
    </location>
</feature>
<feature type="compositionally biased region" description="Polar residues" evidence="4">
    <location>
        <begin position="1072"/>
        <end position="1086"/>
    </location>
</feature>
<feature type="region of interest" description="Disordered" evidence="4">
    <location>
        <begin position="2007"/>
        <end position="2029"/>
    </location>
</feature>
<dbReference type="SUPFAM" id="SSF48371">
    <property type="entry name" value="ARM repeat"/>
    <property type="match status" value="1"/>
</dbReference>
<dbReference type="InterPro" id="IPR016024">
    <property type="entry name" value="ARM-type_fold"/>
</dbReference>
<organism evidence="7 8">
    <name type="scientific">Tilletia horrida</name>
    <dbReference type="NCBI Taxonomy" id="155126"/>
    <lineage>
        <taxon>Eukaryota</taxon>
        <taxon>Fungi</taxon>
        <taxon>Dikarya</taxon>
        <taxon>Basidiomycota</taxon>
        <taxon>Ustilaginomycotina</taxon>
        <taxon>Exobasidiomycetes</taxon>
        <taxon>Tilletiales</taxon>
        <taxon>Tilletiaceae</taxon>
        <taxon>Tilletia</taxon>
    </lineage>
</organism>
<dbReference type="InterPro" id="IPR012677">
    <property type="entry name" value="Nucleotide-bd_a/b_plait_sf"/>
</dbReference>
<evidence type="ECO:0008006" key="9">
    <source>
        <dbReference type="Google" id="ProtNLM"/>
    </source>
</evidence>
<dbReference type="Pfam" id="PF00806">
    <property type="entry name" value="PUF"/>
    <property type="match status" value="3"/>
</dbReference>
<feature type="domain" description="RRM" evidence="5">
    <location>
        <begin position="1388"/>
        <end position="1463"/>
    </location>
</feature>
<evidence type="ECO:0000256" key="2">
    <source>
        <dbReference type="PROSITE-ProRule" id="PRU00176"/>
    </source>
</evidence>
<keyword evidence="2" id="KW-0694">RNA-binding</keyword>
<feature type="region of interest" description="Disordered" evidence="4">
    <location>
        <begin position="2128"/>
        <end position="2247"/>
    </location>
</feature>
<feature type="compositionally biased region" description="Polar residues" evidence="4">
    <location>
        <begin position="35"/>
        <end position="65"/>
    </location>
</feature>
<dbReference type="EMBL" id="JAPDMZ010000093">
    <property type="protein sequence ID" value="KAK0550411.1"/>
    <property type="molecule type" value="Genomic_DNA"/>
</dbReference>
<dbReference type="InterPro" id="IPR033133">
    <property type="entry name" value="PUM-HD"/>
</dbReference>
<evidence type="ECO:0000313" key="7">
    <source>
        <dbReference type="EMBL" id="KAK0550411.1"/>
    </source>
</evidence>
<feature type="compositionally biased region" description="Polar residues" evidence="4">
    <location>
        <begin position="171"/>
        <end position="182"/>
    </location>
</feature>
<dbReference type="InterPro" id="IPR052645">
    <property type="entry name" value="Pumilio_domain_protein"/>
</dbReference>
<reference evidence="7" key="1">
    <citation type="journal article" date="2023" name="PhytoFront">
        <title>Draft Genome Resources of Seven Strains of Tilletia horrida, Causal Agent of Kernel Smut of Rice.</title>
        <authorList>
            <person name="Khanal S."/>
            <person name="Antony Babu S."/>
            <person name="Zhou X.G."/>
        </authorList>
    </citation>
    <scope>NUCLEOTIDE SEQUENCE</scope>
    <source>
        <strain evidence="7">TX6</strain>
    </source>
</reference>
<feature type="region of interest" description="Disordered" evidence="4">
    <location>
        <begin position="1143"/>
        <end position="1200"/>
    </location>
</feature>
<dbReference type="PROSITE" id="PS50303">
    <property type="entry name" value="PUM_HD"/>
    <property type="match status" value="1"/>
</dbReference>
<dbReference type="PROSITE" id="PS50102">
    <property type="entry name" value="RRM"/>
    <property type="match status" value="2"/>
</dbReference>
<dbReference type="SUPFAM" id="SSF54928">
    <property type="entry name" value="RNA-binding domain, RBD"/>
    <property type="match status" value="2"/>
</dbReference>
<feature type="region of interest" description="Disordered" evidence="4">
    <location>
        <begin position="323"/>
        <end position="398"/>
    </location>
</feature>
<dbReference type="InterPro" id="IPR000504">
    <property type="entry name" value="RRM_dom"/>
</dbReference>
<dbReference type="InterPro" id="IPR035979">
    <property type="entry name" value="RBD_domain_sf"/>
</dbReference>
<feature type="compositionally biased region" description="Polar residues" evidence="4">
    <location>
        <begin position="333"/>
        <end position="357"/>
    </location>
</feature>
<sequence>MPTVPSDERSQQQAQQRVYLGRAGLLPHGSLAEPSGSNSDVPSQDFISFGDASNASAVKSIQQDPYTHAGKPFPPFKRIPAAGAGEPELAHLSSRPTAASFAPQSNQPPSASSPQQLSHKKDQSSPSSISPLPHHTLAPPSSSSTSAFVPQGSAFASFLTPRPQAQADTPARSSTLSSSHPTNRPRAGTLPSSLFTEDAFDSSLPAAAHVNDPSNLSHIQREVRPEPLRPRVSESGSRSIQRQVFYPAAGERDPSGQPFGSASATLLSTSAFSPFSSSTPPTAASNPHFDSAGAANPPTSTASAGTSISTRSRAATGLVPSNLTLSVIPDSGNVPSSTVQGRSRGHTTIVTSTSSLSGPGAGSAFTRQPSPLGPGSSTPGASSVHAFGQNRPPSPSSRLIGRAIAATAPSSALHSPSLAGPTTPSANNVSISGSFFGRDGLFGASDTLSAQQYQTPQQIKPRTPGAGAAPRSRARPSTASAATPFLTSLPTSTSNPGAGWGAGSSVTLFGVDIGAPGRAHQATSPSARMSSHMPLQPLHATLLNASESHYAQSGNGSGGATPADPTQTQPPFLSRIGASLRTASSGNGISPTTNSTMGPSLTRGRALTLAHPNPHSQPIHSAYSPLEGLVDRDARSALADTAGSGTRAAEIEHLLRYQQLAQATIAGENADERRDVMPNSVDASTVAYADYGASQGHADATKPAATNRPRAISIGGQGSALNDGHGHLHGNSLDAFANEAHRDASTAFGSQIHGAGGYPNLPGSRVDQEMRNTFSPTDDPAQMLHTYAVQHGYDPVAFVEVAARLGLLPGRTGLPFNASDAWSGGHSAISAGQSGAGAAATASALDAFGQTNLSEQNQRALNLGSYLGGLPSTAQHQASRPALLHSYTTPSGAPGGLSQAQDLLARDDDGFGCTNNTLSQMQLSQGQNAAIAEFLPFGRSNATASPRARAATASSGAGFGLGDGALAMAVASYAALRQSALDRAGNWSSPDGQLAREGAQLVETSGMLASQDHYGQTAPLAPAHRARSGTLAVGTGVGAGLNAPFGPASAGLSRYRTEQEMLRVSAIVKATSRNSTATDTNSSAQNVGEGAGRERYTASVGRTRNTMPRPATADSHGFGRTDFGGTFMTDALGSAIRVTGDTARSLLPPQPDHSARASRSNSNASTFSGNAAGPENAHLGPPGGAANLGNISQSRPRAATTAALTSADRFLASATDTNLTGPGLGAANMNGDSLRNVHVHGSTPSSQQTPTRSLWIGNLDPNVTGQELMKAFAPYGAVESVRLLPEKECGFVNFIDLEDAIRAREDVLVRLGGRLNLVDAPISPSGLPRTGGTGPNGQVRIGYGKVDSAPGVAQPNNPASDNMNGIGASLNDLLGPDGIASENSLPTRALWIGSIPNTTTQARLLTIFQPFGPVESVRVLTHKNCGFINFERVDDAIQARNTLHGRDFLGSDNGAIRIGYAKVPTRNIEEFATLDEASAALEGIPAYPQSTVDALTQLQGANGISGEQQLNSGYIENYRSNLIVNLLQQKQVDQTVEQMAEALQESPEQHQPAPDATATIAQTSVSVRSGSAVAPSNEKGGVTLPPHLQPRASVTDLQLLMEELSVNDPPQQRQTDVEAVSQVRPLATYYTTIPLVAEVCKNRRFDANRLREIRRLMDSPNFSTAEVDNLANEYMKDIVDLAADYIGNTAVQKFFERASESCKFTMLEHLAPHLAMLGIHKNGTWSAQKIIDCCREPKQMELIAQHLRPYVPPLMLDQYGNYVVQCVLPFRCPASDFVFDAIVDRIWEVAQGRFGARSMRACLENSSHVSRRQIKRVASAIILHAVPLSTNSNGALLLTWLLDTSGLPARYRLLAPRFAPHLAQLGTHKLANLTVQRLINQRADPVASRLLLDALFGKPNESQKDTVPNELPQSPKAGKELGTLEEILLDQSHGSQFLAKILSSSTVEASRTDGQLDKPRYVEVIRKLIVKHRLVGIAAHRKLLEEVQMTDALPASTATLQAPLQAHAGPVHQPRPGSASGPQAGAPTGPGFARMGAGRSGVPVLNNLTSITPPTRPVIPAQLLAAANAGDPIALQHLANIGMLPQSPVTPGLSHALPGQHPSNSRGGPNDSAEMQSLMAQMQLQPQLYPPNLPLNGASMGGSNFGAGPGTSQLQPPGMDQFSMSPEQAVGSGVLSPIPPQHLAAQTLNGHGPSNAGGRAPLSGWLQPPQSLNISHGPWDLDTAFSQPPGRDNRGLDQGPFAAGPRY</sequence>
<feature type="compositionally biased region" description="Low complexity" evidence="4">
    <location>
        <begin position="560"/>
        <end position="571"/>
    </location>
</feature>
<keyword evidence="8" id="KW-1185">Reference proteome</keyword>
<comment type="caution">
    <text evidence="7">The sequence shown here is derived from an EMBL/GenBank/DDBJ whole genome shotgun (WGS) entry which is preliminary data.</text>
</comment>
<feature type="compositionally biased region" description="Low complexity" evidence="4">
    <location>
        <begin position="124"/>
        <end position="147"/>
    </location>
</feature>
<evidence type="ECO:0000259" key="5">
    <source>
        <dbReference type="PROSITE" id="PS50102"/>
    </source>
</evidence>
<feature type="compositionally biased region" description="Low complexity" evidence="4">
    <location>
        <begin position="369"/>
        <end position="383"/>
    </location>
</feature>
<proteinExistence type="predicted"/>
<dbReference type="Pfam" id="PF00076">
    <property type="entry name" value="RRM_1"/>
    <property type="match status" value="2"/>
</dbReference>
<evidence type="ECO:0000256" key="3">
    <source>
        <dbReference type="PROSITE-ProRule" id="PRU00317"/>
    </source>
</evidence>
<dbReference type="PROSITE" id="PS50302">
    <property type="entry name" value="PUM"/>
    <property type="match status" value="2"/>
</dbReference>
<feature type="region of interest" description="Disordered" evidence="4">
    <location>
        <begin position="549"/>
        <end position="571"/>
    </location>
</feature>
<dbReference type="CDD" id="cd00590">
    <property type="entry name" value="RRM_SF"/>
    <property type="match status" value="1"/>
</dbReference>
<dbReference type="SMART" id="SM00360">
    <property type="entry name" value="RRM"/>
    <property type="match status" value="2"/>
</dbReference>
<feature type="repeat" description="Pumilio" evidence="3">
    <location>
        <begin position="1746"/>
        <end position="1784"/>
    </location>
</feature>
<evidence type="ECO:0000256" key="1">
    <source>
        <dbReference type="ARBA" id="ARBA00022737"/>
    </source>
</evidence>
<feature type="region of interest" description="Disordered" evidence="4">
    <location>
        <begin position="25"/>
        <end position="148"/>
    </location>
</feature>
<feature type="region of interest" description="Disordered" evidence="4">
    <location>
        <begin position="2090"/>
        <end position="2113"/>
    </location>
</feature>
<name>A0AAN6GUF6_9BASI</name>
<dbReference type="GO" id="GO:0000288">
    <property type="term" value="P:nuclear-transcribed mRNA catabolic process, deadenylation-dependent decay"/>
    <property type="evidence" value="ECO:0007669"/>
    <property type="project" value="TreeGrafter"/>
</dbReference>
<feature type="compositionally biased region" description="Gly residues" evidence="4">
    <location>
        <begin position="2139"/>
        <end position="2149"/>
    </location>
</feature>
<dbReference type="Gene3D" id="3.30.70.330">
    <property type="match status" value="2"/>
</dbReference>
<dbReference type="PANTHER" id="PTHR47093">
    <property type="entry name" value="PROTEIN JSN1-RELATED"/>
    <property type="match status" value="1"/>
</dbReference>
<dbReference type="Proteomes" id="UP001176517">
    <property type="component" value="Unassembled WGS sequence"/>
</dbReference>
<dbReference type="InterPro" id="IPR001313">
    <property type="entry name" value="Pumilio_RNA-bd_rpt"/>
</dbReference>
<feature type="compositionally biased region" description="Basic and acidic residues" evidence="4">
    <location>
        <begin position="219"/>
        <end position="232"/>
    </location>
</feature>
<dbReference type="Gene3D" id="1.25.10.10">
    <property type="entry name" value="Leucine-rich Repeat Variant"/>
    <property type="match status" value="1"/>
</dbReference>
<feature type="domain" description="PUM-HD" evidence="6">
    <location>
        <begin position="1612"/>
        <end position="1991"/>
    </location>
</feature>
<dbReference type="PANTHER" id="PTHR47093:SF1">
    <property type="entry name" value="PROTEIN JSN1-RELATED"/>
    <property type="match status" value="1"/>
</dbReference>
<dbReference type="InterPro" id="IPR011989">
    <property type="entry name" value="ARM-like"/>
</dbReference>
<feature type="region of interest" description="Disordered" evidence="4">
    <location>
        <begin position="273"/>
        <end position="311"/>
    </location>
</feature>
<feature type="region of interest" description="Disordered" evidence="4">
    <location>
        <begin position="206"/>
        <end position="240"/>
    </location>
</feature>
<feature type="compositionally biased region" description="Polar residues" evidence="4">
    <location>
        <begin position="451"/>
        <end position="460"/>
    </location>
</feature>
<keyword evidence="1" id="KW-0677">Repeat</keyword>
<accession>A0AAN6GUF6</accession>
<protein>
    <recommendedName>
        <fullName evidence="9">PUM-HD domain-containing protein</fullName>
    </recommendedName>
</protein>
<feature type="repeat" description="Pumilio" evidence="3">
    <location>
        <begin position="1673"/>
        <end position="1708"/>
    </location>
</feature>
<dbReference type="GO" id="GO:0003723">
    <property type="term" value="F:RNA binding"/>
    <property type="evidence" value="ECO:0007669"/>
    <property type="project" value="UniProtKB-UniRule"/>
</dbReference>
<feature type="compositionally biased region" description="Low complexity" evidence="4">
    <location>
        <begin position="98"/>
        <end position="117"/>
    </location>
</feature>
<feature type="region of interest" description="Disordered" evidence="4">
    <location>
        <begin position="162"/>
        <end position="193"/>
    </location>
</feature>